<feature type="region of interest" description="Disordered" evidence="5">
    <location>
        <begin position="507"/>
        <end position="564"/>
    </location>
</feature>
<feature type="compositionally biased region" description="Basic and acidic residues" evidence="5">
    <location>
        <begin position="216"/>
        <end position="227"/>
    </location>
</feature>
<dbReference type="InterPro" id="IPR038765">
    <property type="entry name" value="Papain-like_cys_pep_sf"/>
</dbReference>
<feature type="region of interest" description="Disordered" evidence="5">
    <location>
        <begin position="430"/>
        <end position="450"/>
    </location>
</feature>
<dbReference type="PROSITE" id="PS50600">
    <property type="entry name" value="ULP_PROTEASE"/>
    <property type="match status" value="1"/>
</dbReference>
<feature type="region of interest" description="Disordered" evidence="5">
    <location>
        <begin position="157"/>
        <end position="347"/>
    </location>
</feature>
<feature type="compositionally biased region" description="Polar residues" evidence="5">
    <location>
        <begin position="515"/>
        <end position="526"/>
    </location>
</feature>
<evidence type="ECO:0000313" key="7">
    <source>
        <dbReference type="EMBL" id="CAD5333013.1"/>
    </source>
</evidence>
<evidence type="ECO:0000256" key="5">
    <source>
        <dbReference type="SAM" id="MobiDB-lite"/>
    </source>
</evidence>
<evidence type="ECO:0000256" key="4">
    <source>
        <dbReference type="SAM" id="Coils"/>
    </source>
</evidence>
<feature type="compositionally biased region" description="Polar residues" evidence="5">
    <location>
        <begin position="331"/>
        <end position="344"/>
    </location>
</feature>
<sequence length="840" mass="95116">MRPVDPLIGEDINVDQSWAELDDEVKDRKVSYMNGLILTAHQFKKSDWPGGDATLPSIKIPKEKSSVVHKKNIVDRKKRLRVKSGPPKSKHSYSTRFNQVVRLSDDEKSRLIVDLQNMVEELSNRVMKLEKKRKTVTFKRSRNLAFGFVPLFSRSKRKKSLEVPTQSQASENPSHSHTLSDEQNEDFDIEHQSEQKDDSWDVSPPLSHPSTIVQDDEFKKFQDESIDRTTLTNTVITDDPMDVNHTPHESQDSEKDDATEDNPIYDTGAKDPNDNEPDDEGKIQFDSSANVSNKKQSPLEEHNIMEVNLEAGEASQSVVEPQPDDPMEFDSSANLSQKEQSPLEQDNIMEETLETVEASHSVLETQPEENIDDDHMTEVTLESAATSHSVELPQPDEPMEGNAASHSLLETQPEVNIDGDSMKVTLEMPASSHSVSEAQPEEKIGNDPMEDTMETPPAAHSLTGFAMFSKKKVTMETAAAIHSGVCKDNTDPMKAMVVFVKPVFDTSSKADKEPQSSPTHSPNIVGTRNEDNNSEHSNSTAREPDQYFELSDSSPARNREKPNLSQAEARLVAEFTSQPILETQALLPTLKKRSIHSFEHLTKCGFLISNKFFVKLAKPQQWVSTLHMEILVSLLSRRLTTTLENHRSAFVDPWFTSHLQAKFRAFNAAKVKSRVRWSEDMQRFIKGSKTEWFKDIDTIYAPMIWNDCHWVGLSINLGIWSVEILDPNTDLYDDAKVKRCIEPVVNLLPHLIQRYCTPEFSQNHSLQPFGWSRIDGIYKNLRSGDCGPFAMKFLEIQASDKLPDKMAEITDKHVDAFRRQYAMDIYKQCVCPLYSSNVSD</sequence>
<feature type="domain" description="Ubiquitin-like protease family profile" evidence="6">
    <location>
        <begin position="606"/>
        <end position="797"/>
    </location>
</feature>
<dbReference type="AlphaFoldDB" id="A0A7G2FF09"/>
<gene>
    <name evidence="7" type="ORF">AT9943_LOCUS20392</name>
</gene>
<dbReference type="SUPFAM" id="SSF54001">
    <property type="entry name" value="Cysteine proteinases"/>
    <property type="match status" value="1"/>
</dbReference>
<name>A0A7G2FF09_ARATH</name>
<dbReference type="EMBL" id="LR881470">
    <property type="protein sequence ID" value="CAD5333013.1"/>
    <property type="molecule type" value="Genomic_DNA"/>
</dbReference>
<feature type="compositionally biased region" description="Polar residues" evidence="5">
    <location>
        <begin position="285"/>
        <end position="296"/>
    </location>
</feature>
<keyword evidence="2" id="KW-0645">Protease</keyword>
<keyword evidence="4" id="KW-0175">Coiled coil</keyword>
<dbReference type="Pfam" id="PF02902">
    <property type="entry name" value="Peptidase_C48"/>
    <property type="match status" value="1"/>
</dbReference>
<evidence type="ECO:0000259" key="6">
    <source>
        <dbReference type="PROSITE" id="PS50600"/>
    </source>
</evidence>
<feature type="compositionally biased region" description="Polar residues" evidence="5">
    <location>
        <begin position="163"/>
        <end position="177"/>
    </location>
</feature>
<comment type="similarity">
    <text evidence="1">Belongs to the peptidase C48 family.</text>
</comment>
<keyword evidence="3" id="KW-0378">Hydrolase</keyword>
<evidence type="ECO:0000256" key="2">
    <source>
        <dbReference type="ARBA" id="ARBA00022670"/>
    </source>
</evidence>
<evidence type="ECO:0000256" key="1">
    <source>
        <dbReference type="ARBA" id="ARBA00005234"/>
    </source>
</evidence>
<accession>A0A7G2FF09</accession>
<organism evidence="7 8">
    <name type="scientific">Arabidopsis thaliana</name>
    <name type="common">Mouse-ear cress</name>
    <dbReference type="NCBI Taxonomy" id="3702"/>
    <lineage>
        <taxon>Eukaryota</taxon>
        <taxon>Viridiplantae</taxon>
        <taxon>Streptophyta</taxon>
        <taxon>Embryophyta</taxon>
        <taxon>Tracheophyta</taxon>
        <taxon>Spermatophyta</taxon>
        <taxon>Magnoliopsida</taxon>
        <taxon>eudicotyledons</taxon>
        <taxon>Gunneridae</taxon>
        <taxon>Pentapetalae</taxon>
        <taxon>rosids</taxon>
        <taxon>malvids</taxon>
        <taxon>Brassicales</taxon>
        <taxon>Brassicaceae</taxon>
        <taxon>Camelineae</taxon>
        <taxon>Arabidopsis</taxon>
    </lineage>
</organism>
<evidence type="ECO:0000313" key="8">
    <source>
        <dbReference type="Proteomes" id="UP000516314"/>
    </source>
</evidence>
<proteinExistence type="inferred from homology"/>
<protein>
    <submittedName>
        <fullName evidence="7">(thale cress) hypothetical protein</fullName>
    </submittedName>
</protein>
<dbReference type="InterPro" id="IPR003653">
    <property type="entry name" value="Peptidase_C48_C"/>
</dbReference>
<dbReference type="Gene3D" id="3.40.395.10">
    <property type="entry name" value="Adenoviral Proteinase, Chain A"/>
    <property type="match status" value="1"/>
</dbReference>
<evidence type="ECO:0000256" key="3">
    <source>
        <dbReference type="ARBA" id="ARBA00022801"/>
    </source>
</evidence>
<feature type="coiled-coil region" evidence="4">
    <location>
        <begin position="112"/>
        <end position="139"/>
    </location>
</feature>
<dbReference type="GO" id="GO:0008234">
    <property type="term" value="F:cysteine-type peptidase activity"/>
    <property type="evidence" value="ECO:0007669"/>
    <property type="project" value="InterPro"/>
</dbReference>
<dbReference type="GO" id="GO:0006508">
    <property type="term" value="P:proteolysis"/>
    <property type="evidence" value="ECO:0007669"/>
    <property type="project" value="UniProtKB-KW"/>
</dbReference>
<reference evidence="7 8" key="1">
    <citation type="submission" date="2020-09" db="EMBL/GenBank/DDBJ databases">
        <authorList>
            <person name="Ashkenazy H."/>
        </authorList>
    </citation>
    <scope>NUCLEOTIDE SEQUENCE [LARGE SCALE GENOMIC DNA]</scope>
    <source>
        <strain evidence="8">cv. Cdm-0</strain>
    </source>
</reference>
<dbReference type="Proteomes" id="UP000516314">
    <property type="component" value="Chromosome 5"/>
</dbReference>
<feature type="compositionally biased region" description="Basic and acidic residues" evidence="5">
    <location>
        <begin position="189"/>
        <end position="199"/>
    </location>
</feature>